<keyword evidence="3" id="KW-0812">Transmembrane</keyword>
<dbReference type="GO" id="GO:0052621">
    <property type="term" value="F:diguanylate cyclase activity"/>
    <property type="evidence" value="ECO:0007669"/>
    <property type="project" value="UniProtKB-EC"/>
</dbReference>
<dbReference type="PANTHER" id="PTHR45138">
    <property type="entry name" value="REGULATORY COMPONENTS OF SENSORY TRANSDUCTION SYSTEM"/>
    <property type="match status" value="1"/>
</dbReference>
<dbReference type="GO" id="GO:0043709">
    <property type="term" value="P:cell adhesion involved in single-species biofilm formation"/>
    <property type="evidence" value="ECO:0007669"/>
    <property type="project" value="TreeGrafter"/>
</dbReference>
<feature type="domain" description="GGDEF" evidence="4">
    <location>
        <begin position="259"/>
        <end position="391"/>
    </location>
</feature>
<dbReference type="Gene3D" id="3.30.70.270">
    <property type="match status" value="1"/>
</dbReference>
<keyword evidence="3" id="KW-0472">Membrane</keyword>
<dbReference type="EMBL" id="FOVR01000005">
    <property type="protein sequence ID" value="SFO36599.1"/>
    <property type="molecule type" value="Genomic_DNA"/>
</dbReference>
<evidence type="ECO:0000256" key="2">
    <source>
        <dbReference type="ARBA" id="ARBA00034247"/>
    </source>
</evidence>
<dbReference type="AlphaFoldDB" id="A0A1I5GL44"/>
<feature type="transmembrane region" description="Helical" evidence="3">
    <location>
        <begin position="71"/>
        <end position="91"/>
    </location>
</feature>
<dbReference type="PROSITE" id="PS50887">
    <property type="entry name" value="GGDEF"/>
    <property type="match status" value="1"/>
</dbReference>
<proteinExistence type="predicted"/>
<evidence type="ECO:0000256" key="3">
    <source>
        <dbReference type="SAM" id="Phobius"/>
    </source>
</evidence>
<feature type="transmembrane region" description="Helical" evidence="3">
    <location>
        <begin position="130"/>
        <end position="149"/>
    </location>
</feature>
<dbReference type="STRING" id="655353.SAMN04488056_10533"/>
<name>A0A1I5GL44_9HYPH</name>
<keyword evidence="6" id="KW-1185">Reference proteome</keyword>
<dbReference type="InterPro" id="IPR000160">
    <property type="entry name" value="GGDEF_dom"/>
</dbReference>
<dbReference type="GO" id="GO:0005886">
    <property type="term" value="C:plasma membrane"/>
    <property type="evidence" value="ECO:0007669"/>
    <property type="project" value="TreeGrafter"/>
</dbReference>
<keyword evidence="3" id="KW-1133">Transmembrane helix</keyword>
<dbReference type="Proteomes" id="UP000199236">
    <property type="component" value="Unassembled WGS sequence"/>
</dbReference>
<dbReference type="GO" id="GO:1902201">
    <property type="term" value="P:negative regulation of bacterial-type flagellum-dependent cell motility"/>
    <property type="evidence" value="ECO:0007669"/>
    <property type="project" value="TreeGrafter"/>
</dbReference>
<gene>
    <name evidence="5" type="ORF">SAMN04488056_10533</name>
</gene>
<feature type="transmembrane region" description="Helical" evidence="3">
    <location>
        <begin position="16"/>
        <end position="36"/>
    </location>
</feature>
<dbReference type="PANTHER" id="PTHR45138:SF9">
    <property type="entry name" value="DIGUANYLATE CYCLASE DGCM-RELATED"/>
    <property type="match status" value="1"/>
</dbReference>
<dbReference type="Pfam" id="PF00990">
    <property type="entry name" value="GGDEF"/>
    <property type="match status" value="1"/>
</dbReference>
<evidence type="ECO:0000259" key="4">
    <source>
        <dbReference type="PROSITE" id="PS50887"/>
    </source>
</evidence>
<dbReference type="SUPFAM" id="SSF55073">
    <property type="entry name" value="Nucleotide cyclase"/>
    <property type="match status" value="1"/>
</dbReference>
<feature type="transmembrane region" description="Helical" evidence="3">
    <location>
        <begin position="156"/>
        <end position="180"/>
    </location>
</feature>
<accession>A0A1I5GL44</accession>
<feature type="transmembrane region" description="Helical" evidence="3">
    <location>
        <begin position="200"/>
        <end position="220"/>
    </location>
</feature>
<feature type="transmembrane region" description="Helical" evidence="3">
    <location>
        <begin position="103"/>
        <end position="124"/>
    </location>
</feature>
<evidence type="ECO:0000313" key="6">
    <source>
        <dbReference type="Proteomes" id="UP000199236"/>
    </source>
</evidence>
<sequence length="419" mass="45725">MQLGARLSMLNALDIASIYACLFLSLLVSASTMAVVWRTNTDEPAAGYWLLAYVLGVVAAAFLALQEILGSFAPALCTAVVITSNLGMIAGFRAFNGHKTPTWPFFVAPFVYLILAGAAPWLYSDPNMNALVQSLFVMGVAFSNAHLVFNGAGNRALPMAVPTSIVLVVHGIIRGFVVFFTLTQPAAVINGRMEAGWWKLFLLEIFFNTTMMAISTVILIKDKAEKRHRIASETDDLTGISNRRAFVKGINGVLPDSGPDAIMAILDIDHFKTINDTYGHDAGDKVLIDFVKTTKLQLPTSALMGRMGGEEFAIYLGGKGYDHAAILERVRRKIEQTSFDYKGAPISFTLSIGYVSVKTVGKSFDHLFTAADYAMYLAKKDGRNRVLAYKPSMRIREVMDDNLMTAGVFSEPTMISKAV</sequence>
<protein>
    <recommendedName>
        <fullName evidence="1">diguanylate cyclase</fullName>
        <ecNumber evidence="1">2.7.7.65</ecNumber>
    </recommendedName>
</protein>
<dbReference type="NCBIfam" id="TIGR00254">
    <property type="entry name" value="GGDEF"/>
    <property type="match status" value="1"/>
</dbReference>
<evidence type="ECO:0000313" key="5">
    <source>
        <dbReference type="EMBL" id="SFO36599.1"/>
    </source>
</evidence>
<dbReference type="CDD" id="cd01949">
    <property type="entry name" value="GGDEF"/>
    <property type="match status" value="1"/>
</dbReference>
<comment type="catalytic activity">
    <reaction evidence="2">
        <text>2 GTP = 3',3'-c-di-GMP + 2 diphosphate</text>
        <dbReference type="Rhea" id="RHEA:24898"/>
        <dbReference type="ChEBI" id="CHEBI:33019"/>
        <dbReference type="ChEBI" id="CHEBI:37565"/>
        <dbReference type="ChEBI" id="CHEBI:58805"/>
        <dbReference type="EC" id="2.7.7.65"/>
    </reaction>
</comment>
<reference evidence="5 6" key="1">
    <citation type="submission" date="2016-10" db="EMBL/GenBank/DDBJ databases">
        <authorList>
            <person name="de Groot N.N."/>
        </authorList>
    </citation>
    <scope>NUCLEOTIDE SEQUENCE [LARGE SCALE GENOMIC DNA]</scope>
    <source>
        <strain evidence="5 6">CGMCC 1.9157</strain>
    </source>
</reference>
<organism evidence="5 6">
    <name type="scientific">Cohaesibacter marisflavi</name>
    <dbReference type="NCBI Taxonomy" id="655353"/>
    <lineage>
        <taxon>Bacteria</taxon>
        <taxon>Pseudomonadati</taxon>
        <taxon>Pseudomonadota</taxon>
        <taxon>Alphaproteobacteria</taxon>
        <taxon>Hyphomicrobiales</taxon>
        <taxon>Cohaesibacteraceae</taxon>
    </lineage>
</organism>
<evidence type="ECO:0000256" key="1">
    <source>
        <dbReference type="ARBA" id="ARBA00012528"/>
    </source>
</evidence>
<feature type="transmembrane region" description="Helical" evidence="3">
    <location>
        <begin position="48"/>
        <end position="65"/>
    </location>
</feature>
<dbReference type="SMART" id="SM00267">
    <property type="entry name" value="GGDEF"/>
    <property type="match status" value="1"/>
</dbReference>
<dbReference type="OrthoDB" id="9812260at2"/>
<dbReference type="InterPro" id="IPR050469">
    <property type="entry name" value="Diguanylate_Cyclase"/>
</dbReference>
<dbReference type="InterPro" id="IPR029787">
    <property type="entry name" value="Nucleotide_cyclase"/>
</dbReference>
<dbReference type="EC" id="2.7.7.65" evidence="1"/>
<dbReference type="InterPro" id="IPR043128">
    <property type="entry name" value="Rev_trsase/Diguanyl_cyclase"/>
</dbReference>